<dbReference type="GO" id="GO:0004674">
    <property type="term" value="F:protein serine/threonine kinase activity"/>
    <property type="evidence" value="ECO:0007669"/>
    <property type="project" value="UniProtKB-KW"/>
</dbReference>
<evidence type="ECO:0000313" key="11">
    <source>
        <dbReference type="Proteomes" id="UP000187455"/>
    </source>
</evidence>
<accession>A0A1R0GST2</accession>
<dbReference type="PANTHER" id="PTHR24346:SF82">
    <property type="entry name" value="KP78A-RELATED"/>
    <property type="match status" value="1"/>
</dbReference>
<dbReference type="GO" id="GO:0005524">
    <property type="term" value="F:ATP binding"/>
    <property type="evidence" value="ECO:0007669"/>
    <property type="project" value="UniProtKB-UniRule"/>
</dbReference>
<dbReference type="PROSITE" id="PS00107">
    <property type="entry name" value="PROTEIN_KINASE_ATP"/>
    <property type="match status" value="1"/>
</dbReference>
<protein>
    <submittedName>
        <fullName evidence="10">Serine/threonine protein kinase KIN1</fullName>
    </submittedName>
</protein>
<evidence type="ECO:0000259" key="9">
    <source>
        <dbReference type="PROSITE" id="PS50011"/>
    </source>
</evidence>
<feature type="compositionally biased region" description="Basic and acidic residues" evidence="8">
    <location>
        <begin position="23"/>
        <end position="37"/>
    </location>
</feature>
<keyword evidence="3" id="KW-0808">Transferase</keyword>
<feature type="domain" description="Protein kinase" evidence="9">
    <location>
        <begin position="523"/>
        <end position="681"/>
    </location>
</feature>
<dbReference type="InterPro" id="IPR017441">
    <property type="entry name" value="Protein_kinase_ATP_BS"/>
</dbReference>
<feature type="compositionally biased region" description="Basic residues" evidence="8">
    <location>
        <begin position="398"/>
        <end position="410"/>
    </location>
</feature>
<dbReference type="Proteomes" id="UP000187455">
    <property type="component" value="Unassembled WGS sequence"/>
</dbReference>
<evidence type="ECO:0000256" key="3">
    <source>
        <dbReference type="ARBA" id="ARBA00022679"/>
    </source>
</evidence>
<dbReference type="OrthoDB" id="942095at2759"/>
<feature type="binding site" evidence="7">
    <location>
        <position position="552"/>
    </location>
    <ligand>
        <name>ATP</name>
        <dbReference type="ChEBI" id="CHEBI:30616"/>
    </ligand>
</feature>
<comment type="caution">
    <text evidence="10">The sequence shown here is derived from an EMBL/GenBank/DDBJ whole genome shotgun (WGS) entry which is preliminary data.</text>
</comment>
<evidence type="ECO:0000256" key="5">
    <source>
        <dbReference type="ARBA" id="ARBA00022777"/>
    </source>
</evidence>
<feature type="region of interest" description="Disordered" evidence="8">
    <location>
        <begin position="21"/>
        <end position="77"/>
    </location>
</feature>
<evidence type="ECO:0000313" key="10">
    <source>
        <dbReference type="EMBL" id="OLY79953.1"/>
    </source>
</evidence>
<evidence type="ECO:0000256" key="6">
    <source>
        <dbReference type="ARBA" id="ARBA00022840"/>
    </source>
</evidence>
<organism evidence="10 11">
    <name type="scientific">Smittium mucronatum</name>
    <dbReference type="NCBI Taxonomy" id="133383"/>
    <lineage>
        <taxon>Eukaryota</taxon>
        <taxon>Fungi</taxon>
        <taxon>Fungi incertae sedis</taxon>
        <taxon>Zoopagomycota</taxon>
        <taxon>Kickxellomycotina</taxon>
        <taxon>Harpellomycetes</taxon>
        <taxon>Harpellales</taxon>
        <taxon>Legeriomycetaceae</taxon>
        <taxon>Smittium</taxon>
    </lineage>
</organism>
<dbReference type="AlphaFoldDB" id="A0A1R0GST2"/>
<keyword evidence="6 7" id="KW-0067">ATP-binding</keyword>
<gene>
    <name evidence="10" type="ORF">AYI68_g5964</name>
</gene>
<sequence length="681" mass="76578">MSVVHHPIGARVTFESDIIEPEADYKSGSKSKNAREASKKKRYSIKQETPSVNSSAKNKYKSEKKPAVKNGIRQSSKSGCTVVVVPKKTNQKIKVIKVKRSKIEKPKIDNEVVEEPIEKEEEKPKENEEEEEIAERQEVPLRDENGNIIPKKIKIPKVKSKKKDNKVYKWMLKPIPEYKRKPDYMPFGFDNVGRGKEPPQLKVLKLVNTAPGENSEVYQPNDDSDQVITNIALMNSNQAAGLNQGVIPISNIISGKVNDINGEGGSSKKRDIKINLVKVPDSHIHNEEVGLTEDTSNPISLIPKRNLKIKMNNPNYPPGKFTQPIMNSMDSDLDEVPSDDSSDFKTPADEEDFLSHLSESCGVHSDNPNNINGSSRHINRLPNSSDNEYMNHGSNNNIKRRNQVAKKKKNARPDPKRKVRSRANANIRGSASGDSSTSNAGNRKSRSKINHMKRGAKAVPDSRRRGFVNDQMDSIKMDRSDGVSSEPNSLHSELNESDTSMIAVSANNKKPKTFLFNTPLGEYETIKNLGQGSYGKVKLMRNTLTNVEYAVKIIKRYSASKHKQGHPSYNKAKTLDRRILREVNLSKILGEMHPHIISLYDFRMTDRNFYLFYEYINGPTLSERIGSNGVSEEEAKLLFKPIADAISYCHSYSIIHRDLKLENLLIDYTAGNKIESESSKA</sequence>
<dbReference type="GO" id="GO:0005737">
    <property type="term" value="C:cytoplasm"/>
    <property type="evidence" value="ECO:0007669"/>
    <property type="project" value="TreeGrafter"/>
</dbReference>
<dbReference type="PANTHER" id="PTHR24346">
    <property type="entry name" value="MAP/MICROTUBULE AFFINITY-REGULATING KINASE"/>
    <property type="match status" value="1"/>
</dbReference>
<keyword evidence="11" id="KW-1185">Reference proteome</keyword>
<evidence type="ECO:0000256" key="8">
    <source>
        <dbReference type="SAM" id="MobiDB-lite"/>
    </source>
</evidence>
<keyword evidence="5 10" id="KW-0418">Kinase</keyword>
<dbReference type="SUPFAM" id="SSF56112">
    <property type="entry name" value="Protein kinase-like (PK-like)"/>
    <property type="match status" value="1"/>
</dbReference>
<feature type="compositionally biased region" description="Acidic residues" evidence="8">
    <location>
        <begin position="331"/>
        <end position="341"/>
    </location>
</feature>
<feature type="region of interest" description="Disordered" evidence="8">
    <location>
        <begin position="323"/>
        <end position="470"/>
    </location>
</feature>
<dbReference type="PROSITE" id="PS00108">
    <property type="entry name" value="PROTEIN_KINASE_ST"/>
    <property type="match status" value="1"/>
</dbReference>
<keyword evidence="2 10" id="KW-0723">Serine/threonine-protein kinase</keyword>
<dbReference type="Pfam" id="PF00069">
    <property type="entry name" value="Pkinase"/>
    <property type="match status" value="1"/>
</dbReference>
<dbReference type="SMART" id="SM00220">
    <property type="entry name" value="S_TKc"/>
    <property type="match status" value="1"/>
</dbReference>
<dbReference type="InterPro" id="IPR000719">
    <property type="entry name" value="Prot_kinase_dom"/>
</dbReference>
<evidence type="ECO:0000256" key="4">
    <source>
        <dbReference type="ARBA" id="ARBA00022741"/>
    </source>
</evidence>
<dbReference type="STRING" id="133383.A0A1R0GST2"/>
<feature type="region of interest" description="Disordered" evidence="8">
    <location>
        <begin position="114"/>
        <end position="140"/>
    </location>
</feature>
<feature type="compositionally biased region" description="Polar residues" evidence="8">
    <location>
        <begin position="46"/>
        <end position="57"/>
    </location>
</feature>
<feature type="compositionally biased region" description="Basic residues" evidence="8">
    <location>
        <begin position="443"/>
        <end position="456"/>
    </location>
</feature>
<dbReference type="InterPro" id="IPR011009">
    <property type="entry name" value="Kinase-like_dom_sf"/>
</dbReference>
<evidence type="ECO:0000256" key="1">
    <source>
        <dbReference type="ARBA" id="ARBA00010791"/>
    </source>
</evidence>
<feature type="compositionally biased region" description="Polar residues" evidence="8">
    <location>
        <begin position="366"/>
        <end position="397"/>
    </location>
</feature>
<feature type="compositionally biased region" description="Polar residues" evidence="8">
    <location>
        <begin position="423"/>
        <end position="442"/>
    </location>
</feature>
<name>A0A1R0GST2_9FUNG</name>
<dbReference type="PROSITE" id="PS50011">
    <property type="entry name" value="PROTEIN_KINASE_DOM"/>
    <property type="match status" value="1"/>
</dbReference>
<dbReference type="EMBL" id="LSSL01003929">
    <property type="protein sequence ID" value="OLY79953.1"/>
    <property type="molecule type" value="Genomic_DNA"/>
</dbReference>
<keyword evidence="4 7" id="KW-0547">Nucleotide-binding</keyword>
<dbReference type="InterPro" id="IPR008271">
    <property type="entry name" value="Ser/Thr_kinase_AS"/>
</dbReference>
<dbReference type="Gene3D" id="1.10.510.10">
    <property type="entry name" value="Transferase(Phosphotransferase) domain 1"/>
    <property type="match status" value="1"/>
</dbReference>
<evidence type="ECO:0000256" key="2">
    <source>
        <dbReference type="ARBA" id="ARBA00022527"/>
    </source>
</evidence>
<proteinExistence type="inferred from homology"/>
<comment type="similarity">
    <text evidence="1">Belongs to the protein kinase superfamily. CAMK Ser/Thr protein kinase family. NIM1 subfamily.</text>
</comment>
<reference evidence="10 11" key="1">
    <citation type="journal article" date="2016" name="Mol. Biol. Evol.">
        <title>Genome-Wide Survey of Gut Fungi (Harpellales) Reveals the First Horizontally Transferred Ubiquitin Gene from a Mosquito Host.</title>
        <authorList>
            <person name="Wang Y."/>
            <person name="White M.M."/>
            <person name="Kvist S."/>
            <person name="Moncalvo J.M."/>
        </authorList>
    </citation>
    <scope>NUCLEOTIDE SEQUENCE [LARGE SCALE GENOMIC DNA]</scope>
    <source>
        <strain evidence="10 11">ALG-7-W6</strain>
    </source>
</reference>
<evidence type="ECO:0000256" key="7">
    <source>
        <dbReference type="PROSITE-ProRule" id="PRU10141"/>
    </source>
</evidence>
<dbReference type="GO" id="GO:0035556">
    <property type="term" value="P:intracellular signal transduction"/>
    <property type="evidence" value="ECO:0007669"/>
    <property type="project" value="TreeGrafter"/>
</dbReference>